<dbReference type="InterPro" id="IPR032675">
    <property type="entry name" value="LRR_dom_sf"/>
</dbReference>
<dbReference type="Pfam" id="PF01462">
    <property type="entry name" value="LRRNT"/>
    <property type="match status" value="1"/>
</dbReference>
<dbReference type="Pfam" id="PF00560">
    <property type="entry name" value="LRR_1"/>
    <property type="match status" value="1"/>
</dbReference>
<protein>
    <recommendedName>
        <fullName evidence="5">LRRNT domain-containing protein</fullName>
    </recommendedName>
</protein>
<evidence type="ECO:0000259" key="5">
    <source>
        <dbReference type="SMART" id="SM00013"/>
    </source>
</evidence>
<dbReference type="InterPro" id="IPR000372">
    <property type="entry name" value="LRRNT"/>
</dbReference>
<feature type="domain" description="LRRNT" evidence="5">
    <location>
        <begin position="23"/>
        <end position="55"/>
    </location>
</feature>
<dbReference type="InterPro" id="IPR003591">
    <property type="entry name" value="Leu-rich_rpt_typical-subtyp"/>
</dbReference>
<evidence type="ECO:0000313" key="6">
    <source>
        <dbReference type="EMBL" id="KAH3691692.1"/>
    </source>
</evidence>
<keyword evidence="7" id="KW-1185">Reference proteome</keyword>
<feature type="chain" id="PRO_5039545752" description="LRRNT domain-containing protein" evidence="4">
    <location>
        <begin position="23"/>
        <end position="128"/>
    </location>
</feature>
<comment type="caution">
    <text evidence="6">The sequence shown here is derived from an EMBL/GenBank/DDBJ whole genome shotgun (WGS) entry which is preliminary data.</text>
</comment>
<dbReference type="PANTHER" id="PTHR24369">
    <property type="entry name" value="ANTIGEN BSP, PUTATIVE-RELATED"/>
    <property type="match status" value="1"/>
</dbReference>
<sequence>MSTCKAVVLAVILALCTGISRGQCPATCHCDGTVVRCKGQQLLTIPLSLPDATTTLDLYNNSIASLPADALQELTNLNTLLLWGNRLRNISRATFRGLAKLRILSLSSNQLESIDDGAFEGMPDLYEL</sequence>
<evidence type="ECO:0000256" key="3">
    <source>
        <dbReference type="ARBA" id="ARBA00022737"/>
    </source>
</evidence>
<evidence type="ECO:0000256" key="1">
    <source>
        <dbReference type="ARBA" id="ARBA00022614"/>
    </source>
</evidence>
<keyword evidence="2 4" id="KW-0732">Signal</keyword>
<proteinExistence type="predicted"/>
<dbReference type="SMART" id="SM00369">
    <property type="entry name" value="LRR_TYP"/>
    <property type="match status" value="3"/>
</dbReference>
<keyword evidence="3" id="KW-0677">Repeat</keyword>
<evidence type="ECO:0000256" key="2">
    <source>
        <dbReference type="ARBA" id="ARBA00022729"/>
    </source>
</evidence>
<dbReference type="SUPFAM" id="SSF52058">
    <property type="entry name" value="L domain-like"/>
    <property type="match status" value="1"/>
</dbReference>
<dbReference type="GO" id="GO:0005886">
    <property type="term" value="C:plasma membrane"/>
    <property type="evidence" value="ECO:0007669"/>
    <property type="project" value="TreeGrafter"/>
</dbReference>
<dbReference type="SMART" id="SM00013">
    <property type="entry name" value="LRRNT"/>
    <property type="match status" value="1"/>
</dbReference>
<keyword evidence="1" id="KW-0433">Leucine-rich repeat</keyword>
<dbReference type="AlphaFoldDB" id="A0A9D3Y0H0"/>
<dbReference type="PANTHER" id="PTHR24369:SF210">
    <property type="entry name" value="CHAOPTIN-RELATED"/>
    <property type="match status" value="1"/>
</dbReference>
<dbReference type="EMBL" id="JAIWYP010000032">
    <property type="protein sequence ID" value="KAH3691692.1"/>
    <property type="molecule type" value="Genomic_DNA"/>
</dbReference>
<organism evidence="6 7">
    <name type="scientific">Dreissena polymorpha</name>
    <name type="common">Zebra mussel</name>
    <name type="synonym">Mytilus polymorpha</name>
    <dbReference type="NCBI Taxonomy" id="45954"/>
    <lineage>
        <taxon>Eukaryota</taxon>
        <taxon>Metazoa</taxon>
        <taxon>Spiralia</taxon>
        <taxon>Lophotrochozoa</taxon>
        <taxon>Mollusca</taxon>
        <taxon>Bivalvia</taxon>
        <taxon>Autobranchia</taxon>
        <taxon>Heteroconchia</taxon>
        <taxon>Euheterodonta</taxon>
        <taxon>Imparidentia</taxon>
        <taxon>Neoheterodontei</taxon>
        <taxon>Myida</taxon>
        <taxon>Dreissenoidea</taxon>
        <taxon>Dreissenidae</taxon>
        <taxon>Dreissena</taxon>
    </lineage>
</organism>
<name>A0A9D3Y0H0_DREPO</name>
<feature type="non-terminal residue" evidence="6">
    <location>
        <position position="128"/>
    </location>
</feature>
<evidence type="ECO:0000256" key="4">
    <source>
        <dbReference type="SAM" id="SignalP"/>
    </source>
</evidence>
<feature type="signal peptide" evidence="4">
    <location>
        <begin position="1"/>
        <end position="22"/>
    </location>
</feature>
<reference evidence="6" key="1">
    <citation type="journal article" date="2019" name="bioRxiv">
        <title>The Genome of the Zebra Mussel, Dreissena polymorpha: A Resource for Invasive Species Research.</title>
        <authorList>
            <person name="McCartney M.A."/>
            <person name="Auch B."/>
            <person name="Kono T."/>
            <person name="Mallez S."/>
            <person name="Zhang Y."/>
            <person name="Obille A."/>
            <person name="Becker A."/>
            <person name="Abrahante J.E."/>
            <person name="Garbe J."/>
            <person name="Badalamenti J.P."/>
            <person name="Herman A."/>
            <person name="Mangelson H."/>
            <person name="Liachko I."/>
            <person name="Sullivan S."/>
            <person name="Sone E.D."/>
            <person name="Koren S."/>
            <person name="Silverstein K.A.T."/>
            <person name="Beckman K.B."/>
            <person name="Gohl D.M."/>
        </authorList>
    </citation>
    <scope>NUCLEOTIDE SEQUENCE</scope>
    <source>
        <strain evidence="6">Duluth1</strain>
        <tissue evidence="6">Whole animal</tissue>
    </source>
</reference>
<dbReference type="Gene3D" id="3.80.10.10">
    <property type="entry name" value="Ribonuclease Inhibitor"/>
    <property type="match status" value="1"/>
</dbReference>
<dbReference type="Proteomes" id="UP000828390">
    <property type="component" value="Unassembled WGS sequence"/>
</dbReference>
<dbReference type="PROSITE" id="PS51450">
    <property type="entry name" value="LRR"/>
    <property type="match status" value="1"/>
</dbReference>
<dbReference type="InterPro" id="IPR050541">
    <property type="entry name" value="LRR_TM_domain-containing"/>
</dbReference>
<evidence type="ECO:0000313" key="7">
    <source>
        <dbReference type="Proteomes" id="UP000828390"/>
    </source>
</evidence>
<reference evidence="6" key="2">
    <citation type="submission" date="2020-11" db="EMBL/GenBank/DDBJ databases">
        <authorList>
            <person name="McCartney M.A."/>
            <person name="Auch B."/>
            <person name="Kono T."/>
            <person name="Mallez S."/>
            <person name="Becker A."/>
            <person name="Gohl D.M."/>
            <person name="Silverstein K.A.T."/>
            <person name="Koren S."/>
            <person name="Bechman K.B."/>
            <person name="Herman A."/>
            <person name="Abrahante J.E."/>
            <person name="Garbe J."/>
        </authorList>
    </citation>
    <scope>NUCLEOTIDE SEQUENCE</scope>
    <source>
        <strain evidence="6">Duluth1</strain>
        <tissue evidence="6">Whole animal</tissue>
    </source>
</reference>
<dbReference type="Pfam" id="PF13855">
    <property type="entry name" value="LRR_8"/>
    <property type="match status" value="1"/>
</dbReference>
<dbReference type="InterPro" id="IPR001611">
    <property type="entry name" value="Leu-rich_rpt"/>
</dbReference>
<gene>
    <name evidence="6" type="ORF">DPMN_191730</name>
</gene>
<accession>A0A9D3Y0H0</accession>